<comment type="caution">
    <text evidence="1">The sequence shown here is derived from an EMBL/GenBank/DDBJ whole genome shotgun (WGS) entry which is preliminary data.</text>
</comment>
<dbReference type="InterPro" id="IPR036691">
    <property type="entry name" value="Endo/exonu/phosph_ase_sf"/>
</dbReference>
<dbReference type="SUPFAM" id="SSF56219">
    <property type="entry name" value="DNase I-like"/>
    <property type="match status" value="1"/>
</dbReference>
<dbReference type="EMBL" id="CAJNIZ010044415">
    <property type="protein sequence ID" value="CAE7688034.1"/>
    <property type="molecule type" value="Genomic_DNA"/>
</dbReference>
<keyword evidence="2" id="KW-1185">Reference proteome</keyword>
<gene>
    <name evidence="1" type="ORF">SPIL2461_LOCUS19254</name>
</gene>
<name>A0A812WW16_SYMPI</name>
<dbReference type="AlphaFoldDB" id="A0A812WW16"/>
<organism evidence="1 2">
    <name type="scientific">Symbiodinium pilosum</name>
    <name type="common">Dinoflagellate</name>
    <dbReference type="NCBI Taxonomy" id="2952"/>
    <lineage>
        <taxon>Eukaryota</taxon>
        <taxon>Sar</taxon>
        <taxon>Alveolata</taxon>
        <taxon>Dinophyceae</taxon>
        <taxon>Suessiales</taxon>
        <taxon>Symbiodiniaceae</taxon>
        <taxon>Symbiodinium</taxon>
    </lineage>
</organism>
<evidence type="ECO:0000313" key="2">
    <source>
        <dbReference type="Proteomes" id="UP000649617"/>
    </source>
</evidence>
<protein>
    <recommendedName>
        <fullName evidence="3">Endonuclease/exonuclease/phosphatase domain-containing protein</fullName>
    </recommendedName>
</protein>
<dbReference type="OrthoDB" id="276515at2759"/>
<evidence type="ECO:0000313" key="1">
    <source>
        <dbReference type="EMBL" id="CAE7688034.1"/>
    </source>
</evidence>
<proteinExistence type="predicted"/>
<reference evidence="1" key="1">
    <citation type="submission" date="2021-02" db="EMBL/GenBank/DDBJ databases">
        <authorList>
            <person name="Dougan E. K."/>
            <person name="Rhodes N."/>
            <person name="Thang M."/>
            <person name="Chan C."/>
        </authorList>
    </citation>
    <scope>NUCLEOTIDE SEQUENCE</scope>
</reference>
<evidence type="ECO:0008006" key="3">
    <source>
        <dbReference type="Google" id="ProtNLM"/>
    </source>
</evidence>
<dbReference type="Gene3D" id="3.60.10.10">
    <property type="entry name" value="Endonuclease/exonuclease/phosphatase"/>
    <property type="match status" value="1"/>
</dbReference>
<sequence length="218" mass="25303">MSFNLRYKNHDDDVHGFGWEQRLPAVTEVVLRHNPDIIGTQEGFLQQIQELREKLYEHERNYTACGCPRERILGMIPCGETCSVLSHWPRVKCLEQDSFALSETFSKIGSTSWGTACPRIATYAWLAVDTGDHQKGYCLLLLNTHLDHRRVIRSRSLIRAVQHLHFLDMGVSKSMGPPYIPPNSTIFLYSWDVYRRHLLFGSHMSTRIQRRQVRHSPN</sequence>
<dbReference type="Proteomes" id="UP000649617">
    <property type="component" value="Unassembled WGS sequence"/>
</dbReference>
<accession>A0A812WW16</accession>